<reference evidence="1 2" key="1">
    <citation type="journal article" date="2015" name="Genome Announc.">
        <title>Genome Sequence of a Sulfate-Reducing Thermophilic Bacterium, Thermodesulfobacterium commune DSM 2178T (Phylum Thermodesulfobacteria).</title>
        <authorList>
            <person name="Bhatnagar S."/>
            <person name="Badger J.H."/>
            <person name="Madupu R."/>
            <person name="Khouri H.M."/>
            <person name="O'Connor E.M."/>
            <person name="Robb F.T."/>
            <person name="Ward N.L."/>
            <person name="Eisen J.A."/>
        </authorList>
    </citation>
    <scope>NUCLEOTIDE SEQUENCE [LARGE SCALE GENOMIC DNA]</scope>
    <source>
        <strain evidence="1 2">DSM 2178</strain>
    </source>
</reference>
<gene>
    <name evidence="1" type="ORF">HL41_03695</name>
</gene>
<name>A0A075WZ45_9BACT</name>
<dbReference type="HOGENOM" id="CLU_169529_0_0_0"/>
<evidence type="ECO:0000313" key="2">
    <source>
        <dbReference type="Proteomes" id="UP000028481"/>
    </source>
</evidence>
<dbReference type="PaxDb" id="289377-HL41_03695"/>
<dbReference type="KEGG" id="tcm:HL41_03695"/>
<dbReference type="Proteomes" id="UP000028481">
    <property type="component" value="Chromosome"/>
</dbReference>
<dbReference type="EMBL" id="CP008796">
    <property type="protein sequence ID" value="AIH03952.1"/>
    <property type="molecule type" value="Genomic_DNA"/>
</dbReference>
<proteinExistence type="predicted"/>
<evidence type="ECO:0000313" key="1">
    <source>
        <dbReference type="EMBL" id="AIH03952.1"/>
    </source>
</evidence>
<dbReference type="OrthoDB" id="5432739at2"/>
<accession>A0A075WZ45</accession>
<sequence length="94" mass="11404">MNCSRLKTLIRDWYQEVRSFTLSPVKMMDLVEKHVQNCEVCQQDETLPLELEQLREIIRVPYKPPKETDFKFSEDIEYIYDEDLEDLEEEEIES</sequence>
<dbReference type="RefSeq" id="WP_038060352.1">
    <property type="nucleotide sequence ID" value="NZ_CP008796.1"/>
</dbReference>
<dbReference type="AlphaFoldDB" id="A0A075WZ45"/>
<organism evidence="1 2">
    <name type="scientific">Thermodesulfobacterium commune DSM 2178</name>
    <dbReference type="NCBI Taxonomy" id="289377"/>
    <lineage>
        <taxon>Bacteria</taxon>
        <taxon>Pseudomonadati</taxon>
        <taxon>Thermodesulfobacteriota</taxon>
        <taxon>Thermodesulfobacteria</taxon>
        <taxon>Thermodesulfobacteriales</taxon>
        <taxon>Thermodesulfobacteriaceae</taxon>
        <taxon>Thermodesulfobacterium</taxon>
    </lineage>
</organism>
<dbReference type="eggNOG" id="ENOG5033I1P">
    <property type="taxonomic scope" value="Bacteria"/>
</dbReference>
<protein>
    <submittedName>
        <fullName evidence="1">Uncharacterized protein</fullName>
    </submittedName>
</protein>
<keyword evidence="2" id="KW-1185">Reference proteome</keyword>